<dbReference type="Proteomes" id="UP001501940">
    <property type="component" value="Chromosome 19"/>
</dbReference>
<reference evidence="8" key="2">
    <citation type="submission" date="2025-08" db="UniProtKB">
        <authorList>
            <consortium name="Ensembl"/>
        </authorList>
    </citation>
    <scope>IDENTIFICATION</scope>
</reference>
<dbReference type="Pfam" id="PF00169">
    <property type="entry name" value="PH"/>
    <property type="match status" value="1"/>
</dbReference>
<dbReference type="InterPro" id="IPR000306">
    <property type="entry name" value="Znf_FYVE"/>
</dbReference>
<dbReference type="InterPro" id="IPR001849">
    <property type="entry name" value="PH_domain"/>
</dbReference>
<dbReference type="GO" id="GO:0007032">
    <property type="term" value="P:endosome organization"/>
    <property type="evidence" value="ECO:0007669"/>
    <property type="project" value="TreeGrafter"/>
</dbReference>
<dbReference type="OMA" id="KCMRCFS"/>
<evidence type="ECO:0000313" key="9">
    <source>
        <dbReference type="Proteomes" id="UP001501940"/>
    </source>
</evidence>
<dbReference type="Gene3D" id="2.30.29.30">
    <property type="entry name" value="Pleckstrin-homology domain (PH domain)/Phosphotyrosine-binding domain (PTB)"/>
    <property type="match status" value="1"/>
</dbReference>
<evidence type="ECO:0000259" key="7">
    <source>
        <dbReference type="PROSITE" id="PS50178"/>
    </source>
</evidence>
<dbReference type="STRING" id="80972.ENSAOCP00000011010"/>
<accession>A0A3Q1BAG4</accession>
<evidence type="ECO:0000256" key="1">
    <source>
        <dbReference type="ARBA" id="ARBA00022723"/>
    </source>
</evidence>
<dbReference type="SUPFAM" id="SSF50729">
    <property type="entry name" value="PH domain-like"/>
    <property type="match status" value="1"/>
</dbReference>
<dbReference type="GeneTree" id="ENSGT00940000160728"/>
<evidence type="ECO:0000259" key="6">
    <source>
        <dbReference type="PROSITE" id="PS50003"/>
    </source>
</evidence>
<dbReference type="RefSeq" id="XP_023126381.2">
    <property type="nucleotide sequence ID" value="XM_023270613.3"/>
</dbReference>
<dbReference type="SMART" id="SM00064">
    <property type="entry name" value="FYVE"/>
    <property type="match status" value="1"/>
</dbReference>
<proteinExistence type="predicted"/>
<dbReference type="PROSITE" id="PS50178">
    <property type="entry name" value="ZF_FYVE"/>
    <property type="match status" value="1"/>
</dbReference>
<dbReference type="InterPro" id="IPR013083">
    <property type="entry name" value="Znf_RING/FYVE/PHD"/>
</dbReference>
<evidence type="ECO:0000256" key="5">
    <source>
        <dbReference type="SAM" id="MobiDB-lite"/>
    </source>
</evidence>
<evidence type="ECO:0000256" key="4">
    <source>
        <dbReference type="PROSITE-ProRule" id="PRU00091"/>
    </source>
</evidence>
<protein>
    <recommendedName>
        <fullName evidence="10">Pleckstrin homology and FYVE domain containing 1</fullName>
    </recommendedName>
</protein>
<keyword evidence="1" id="KW-0479">Metal-binding</keyword>
<keyword evidence="9" id="KW-1185">Reference proteome</keyword>
<feature type="compositionally biased region" description="Acidic residues" evidence="5">
    <location>
        <begin position="223"/>
        <end position="241"/>
    </location>
</feature>
<dbReference type="InterPro" id="IPR011993">
    <property type="entry name" value="PH-like_dom_sf"/>
</dbReference>
<dbReference type="Gene3D" id="3.30.40.10">
    <property type="entry name" value="Zinc/RING finger domain, C3HC4 (zinc finger)"/>
    <property type="match status" value="1"/>
</dbReference>
<keyword evidence="3" id="KW-0862">Zinc</keyword>
<evidence type="ECO:0000256" key="2">
    <source>
        <dbReference type="ARBA" id="ARBA00022771"/>
    </source>
</evidence>
<reference evidence="8" key="3">
    <citation type="submission" date="2025-09" db="UniProtKB">
        <authorList>
            <consortium name="Ensembl"/>
        </authorList>
    </citation>
    <scope>IDENTIFICATION</scope>
</reference>
<keyword evidence="2 4" id="KW-0863">Zinc-finger</keyword>
<dbReference type="SMART" id="SM00233">
    <property type="entry name" value="PH"/>
    <property type="match status" value="1"/>
</dbReference>
<organism evidence="8 9">
    <name type="scientific">Amphiprion ocellaris</name>
    <name type="common">Clown anemonefish</name>
    <dbReference type="NCBI Taxonomy" id="80972"/>
    <lineage>
        <taxon>Eukaryota</taxon>
        <taxon>Metazoa</taxon>
        <taxon>Chordata</taxon>
        <taxon>Craniata</taxon>
        <taxon>Vertebrata</taxon>
        <taxon>Euteleostomi</taxon>
        <taxon>Actinopterygii</taxon>
        <taxon>Neopterygii</taxon>
        <taxon>Teleostei</taxon>
        <taxon>Neoteleostei</taxon>
        <taxon>Acanthomorphata</taxon>
        <taxon>Ovalentaria</taxon>
        <taxon>Pomacentridae</taxon>
        <taxon>Amphiprion</taxon>
    </lineage>
</organism>
<dbReference type="GO" id="GO:0035091">
    <property type="term" value="F:phosphatidylinositol binding"/>
    <property type="evidence" value="ECO:0007669"/>
    <property type="project" value="TreeGrafter"/>
</dbReference>
<evidence type="ECO:0000313" key="8">
    <source>
        <dbReference type="Ensembl" id="ENSAOCP00000011010.2"/>
    </source>
</evidence>
<dbReference type="GO" id="GO:0008270">
    <property type="term" value="F:zinc ion binding"/>
    <property type="evidence" value="ECO:0007669"/>
    <property type="project" value="UniProtKB-KW"/>
</dbReference>
<reference evidence="8 9" key="1">
    <citation type="submission" date="2022-01" db="EMBL/GenBank/DDBJ databases">
        <title>A chromosome-scale genome assembly of the false clownfish, Amphiprion ocellaris.</title>
        <authorList>
            <person name="Ryu T."/>
        </authorList>
    </citation>
    <scope>NUCLEOTIDE SEQUENCE [LARGE SCALE GENOMIC DNA]</scope>
</reference>
<dbReference type="GO" id="GO:0008333">
    <property type="term" value="P:endosome to lysosome transport"/>
    <property type="evidence" value="ECO:0007669"/>
    <property type="project" value="TreeGrafter"/>
</dbReference>
<dbReference type="SUPFAM" id="SSF57903">
    <property type="entry name" value="FYVE/PHD zinc finger"/>
    <property type="match status" value="1"/>
</dbReference>
<dbReference type="PROSITE" id="PS50003">
    <property type="entry name" value="PH_DOMAIN"/>
    <property type="match status" value="1"/>
</dbReference>
<feature type="domain" description="FYVE-type" evidence="7">
    <location>
        <begin position="152"/>
        <end position="212"/>
    </location>
</feature>
<dbReference type="Ensembl" id="ENSAOCT00000018270.2">
    <property type="protein sequence ID" value="ENSAOCP00000011010.2"/>
    <property type="gene ID" value="ENSAOCG00000015250.2"/>
</dbReference>
<feature type="domain" description="PH" evidence="6">
    <location>
        <begin position="35"/>
        <end position="131"/>
    </location>
</feature>
<dbReference type="GeneID" id="111568800"/>
<dbReference type="InterPro" id="IPR037871">
    <property type="entry name" value="PH_Phafin"/>
</dbReference>
<name>A0A3Q1BAG4_AMPOC</name>
<dbReference type="InterPro" id="IPR011011">
    <property type="entry name" value="Znf_FYVE_PHD"/>
</dbReference>
<dbReference type="PANTHER" id="PTHR46280:SF2">
    <property type="entry name" value="PLECKSTRIN HOMOLOGY DOMAIN-CONTAINING FAMILY F MEMBER 1"/>
    <property type="match status" value="1"/>
</dbReference>
<dbReference type="CDD" id="cd01218">
    <property type="entry name" value="PH_Phafin2-like"/>
    <property type="match status" value="1"/>
</dbReference>
<dbReference type="InterPro" id="IPR017455">
    <property type="entry name" value="Znf_FYVE-rel"/>
</dbReference>
<dbReference type="Pfam" id="PF01363">
    <property type="entry name" value="FYVE"/>
    <property type="match status" value="1"/>
</dbReference>
<evidence type="ECO:0000256" key="3">
    <source>
        <dbReference type="ARBA" id="ARBA00022833"/>
    </source>
</evidence>
<dbReference type="InterPro" id="IPR051765">
    <property type="entry name" value="PH_domain-containing_F"/>
</dbReference>
<dbReference type="AlphaFoldDB" id="A0A3Q1BAG4"/>
<dbReference type="PANTHER" id="PTHR46280">
    <property type="entry name" value="PLECKSTRIN HOMOLOGY DOMAIN-CONTAINING FAMILY F MEMBER 2-RELATED"/>
    <property type="match status" value="1"/>
</dbReference>
<dbReference type="GO" id="GO:0005769">
    <property type="term" value="C:early endosome"/>
    <property type="evidence" value="ECO:0007669"/>
    <property type="project" value="TreeGrafter"/>
</dbReference>
<gene>
    <name evidence="8" type="primary">PLEKHF1</name>
</gene>
<sequence>MMDQLTFKTENSGRIQMVENSFGPSGVRLFKPGRILIGEGRLIKQGHRKQQPKAFFLFNDILVYGSIILNGRWHKKQKIIPLENIKLVDMEDSEGFMHQWLIRTPSKSFFVSAFSAQEKQAWMEHIKECQSNLLQDGSRQPSSDFAMTWIPDRAAQKCMRCFSKFSATKRRHHCRKCGFLVCNACSKERVVIDHIHSTKRLRICSHCHEERSRQRGNSAESNSSDEEEVIAISNEEEEEELQNYTPSNWLDSRMGSWGHNFSPEPVHQ</sequence>
<feature type="region of interest" description="Disordered" evidence="5">
    <location>
        <begin position="214"/>
        <end position="253"/>
    </location>
</feature>
<evidence type="ECO:0008006" key="10">
    <source>
        <dbReference type="Google" id="ProtNLM"/>
    </source>
</evidence>